<keyword evidence="2" id="KW-1185">Reference proteome</keyword>
<organism evidence="1 2">
    <name type="scientific">Caerostris extrusa</name>
    <name type="common">Bark spider</name>
    <name type="synonym">Caerostris bankana</name>
    <dbReference type="NCBI Taxonomy" id="172846"/>
    <lineage>
        <taxon>Eukaryota</taxon>
        <taxon>Metazoa</taxon>
        <taxon>Ecdysozoa</taxon>
        <taxon>Arthropoda</taxon>
        <taxon>Chelicerata</taxon>
        <taxon>Arachnida</taxon>
        <taxon>Araneae</taxon>
        <taxon>Araneomorphae</taxon>
        <taxon>Entelegynae</taxon>
        <taxon>Araneoidea</taxon>
        <taxon>Araneidae</taxon>
        <taxon>Caerostris</taxon>
    </lineage>
</organism>
<protein>
    <submittedName>
        <fullName evidence="1">Uncharacterized protein</fullName>
    </submittedName>
</protein>
<comment type="caution">
    <text evidence="1">The sequence shown here is derived from an EMBL/GenBank/DDBJ whole genome shotgun (WGS) entry which is preliminary data.</text>
</comment>
<evidence type="ECO:0000313" key="2">
    <source>
        <dbReference type="Proteomes" id="UP001054945"/>
    </source>
</evidence>
<proteinExistence type="predicted"/>
<gene>
    <name evidence="1" type="ORF">CEXT_27671</name>
</gene>
<dbReference type="Proteomes" id="UP001054945">
    <property type="component" value="Unassembled WGS sequence"/>
</dbReference>
<name>A0AAV4UY53_CAEEX</name>
<accession>A0AAV4UY53</accession>
<dbReference type="EMBL" id="BPLR01013677">
    <property type="protein sequence ID" value="GIY62856.1"/>
    <property type="molecule type" value="Genomic_DNA"/>
</dbReference>
<dbReference type="AlphaFoldDB" id="A0AAV4UY53"/>
<evidence type="ECO:0000313" key="1">
    <source>
        <dbReference type="EMBL" id="GIY62856.1"/>
    </source>
</evidence>
<reference evidence="1 2" key="1">
    <citation type="submission" date="2021-06" db="EMBL/GenBank/DDBJ databases">
        <title>Caerostris extrusa draft genome.</title>
        <authorList>
            <person name="Kono N."/>
            <person name="Arakawa K."/>
        </authorList>
    </citation>
    <scope>NUCLEOTIDE SEQUENCE [LARGE SCALE GENOMIC DNA]</scope>
</reference>
<sequence>MYFLPKILLGDSSRRFKNLFSPSKEIDRWRFSFPNSSSMPHDTRCRLEMPEEMASHRNKKTPSNIENDVLCFMFEQSTTGLKCCTLTIFDFEGDCDRMTNTP</sequence>